<dbReference type="InterPro" id="IPR002579">
    <property type="entry name" value="Met_Sox_Rdtase_MsrB_dom"/>
</dbReference>
<comment type="catalytic activity">
    <reaction evidence="3 4">
        <text>L-methionyl-[protein] + [thioredoxin]-disulfide + H2O = L-methionyl-(R)-S-oxide-[protein] + [thioredoxin]-dithiol</text>
        <dbReference type="Rhea" id="RHEA:24164"/>
        <dbReference type="Rhea" id="RHEA-COMP:10698"/>
        <dbReference type="Rhea" id="RHEA-COMP:10700"/>
        <dbReference type="Rhea" id="RHEA-COMP:12313"/>
        <dbReference type="Rhea" id="RHEA-COMP:12314"/>
        <dbReference type="ChEBI" id="CHEBI:15377"/>
        <dbReference type="ChEBI" id="CHEBI:16044"/>
        <dbReference type="ChEBI" id="CHEBI:29950"/>
        <dbReference type="ChEBI" id="CHEBI:45764"/>
        <dbReference type="ChEBI" id="CHEBI:50058"/>
        <dbReference type="EC" id="1.8.4.12"/>
    </reaction>
</comment>
<proteinExistence type="inferred from homology"/>
<feature type="binding site" evidence="4">
    <location>
        <position position="280"/>
    </location>
    <ligand>
        <name>Zn(2+)</name>
        <dbReference type="ChEBI" id="CHEBI:29105"/>
    </ligand>
</feature>
<feature type="binding site" evidence="4">
    <location>
        <position position="277"/>
    </location>
    <ligand>
        <name>Zn(2+)</name>
        <dbReference type="ChEBI" id="CHEBI:29105"/>
    </ligand>
</feature>
<evidence type="ECO:0000313" key="7">
    <source>
        <dbReference type="EMBL" id="WPL16800.1"/>
    </source>
</evidence>
<feature type="region of interest" description="Disordered" evidence="5">
    <location>
        <begin position="152"/>
        <end position="191"/>
    </location>
</feature>
<evidence type="ECO:0000256" key="3">
    <source>
        <dbReference type="ARBA" id="ARBA00048488"/>
    </source>
</evidence>
<feature type="domain" description="MsrB" evidence="6">
    <location>
        <begin position="189"/>
        <end position="311"/>
    </location>
</feature>
<feature type="binding site" evidence="4">
    <location>
        <position position="231"/>
    </location>
    <ligand>
        <name>Zn(2+)</name>
        <dbReference type="ChEBI" id="CHEBI:29105"/>
    </ligand>
</feature>
<dbReference type="Gene3D" id="3.10.129.10">
    <property type="entry name" value="Hotdog Thioesterase"/>
    <property type="match status" value="1"/>
</dbReference>
<reference evidence="7 8" key="1">
    <citation type="journal article" date="2023" name="Microorganisms">
        <title>Thiorhodovibrio frisius and Trv. litoralis spp. nov., Two Novel Members from a Clade of Fastidious Purple Sulfur Bacteria That Exhibit Unique Red-Shifted Light-Harvesting Capabilities.</title>
        <authorList>
            <person name="Methner A."/>
            <person name="Kuzyk S.B."/>
            <person name="Petersen J."/>
            <person name="Bauer S."/>
            <person name="Brinkmann H."/>
            <person name="Sichau K."/>
            <person name="Wanner G."/>
            <person name="Wolf J."/>
            <person name="Neumann-Schaal M."/>
            <person name="Henke P."/>
            <person name="Tank M."/>
            <person name="Sproer C."/>
            <person name="Bunk B."/>
            <person name="Overmann J."/>
        </authorList>
    </citation>
    <scope>NUCLEOTIDE SEQUENCE [LARGE SCALE GENOMIC DNA]</scope>
    <source>
        <strain evidence="7 8">DSM 6702</strain>
    </source>
</reference>
<accession>A0ABZ0S8E3</accession>
<evidence type="ECO:0000256" key="2">
    <source>
        <dbReference type="ARBA" id="ARBA00023002"/>
    </source>
</evidence>
<dbReference type="Pfam" id="PF01641">
    <property type="entry name" value="SelR"/>
    <property type="match status" value="1"/>
</dbReference>
<dbReference type="PANTHER" id="PTHR10173:SF52">
    <property type="entry name" value="METHIONINE-R-SULFOXIDE REDUCTASE B1"/>
    <property type="match status" value="1"/>
</dbReference>
<evidence type="ECO:0000256" key="1">
    <source>
        <dbReference type="ARBA" id="ARBA00007174"/>
    </source>
</evidence>
<dbReference type="SUPFAM" id="SSF51316">
    <property type="entry name" value="Mss4-like"/>
    <property type="match status" value="1"/>
</dbReference>
<dbReference type="SUPFAM" id="SSF54637">
    <property type="entry name" value="Thioesterase/thiol ester dehydrase-isomerase"/>
    <property type="match status" value="1"/>
</dbReference>
<dbReference type="EMBL" id="CP121472">
    <property type="protein sequence ID" value="WPL16800.1"/>
    <property type="molecule type" value="Genomic_DNA"/>
</dbReference>
<dbReference type="HAMAP" id="MF_01400">
    <property type="entry name" value="MsrB"/>
    <property type="match status" value="1"/>
</dbReference>
<name>A0ABZ0S8E3_9GAMM</name>
<feature type="binding site" evidence="4">
    <location>
        <position position="228"/>
    </location>
    <ligand>
        <name>Zn(2+)</name>
        <dbReference type="ChEBI" id="CHEBI:29105"/>
    </ligand>
</feature>
<evidence type="ECO:0000256" key="5">
    <source>
        <dbReference type="SAM" id="MobiDB-lite"/>
    </source>
</evidence>
<comment type="cofactor">
    <cofactor evidence="4">
        <name>Zn(2+)</name>
        <dbReference type="ChEBI" id="CHEBI:29105"/>
    </cofactor>
    <text evidence="4">Binds 1 zinc ion per subunit. The zinc ion is important for the structural integrity of the protein.</text>
</comment>
<dbReference type="InterPro" id="IPR011057">
    <property type="entry name" value="Mss4-like_sf"/>
</dbReference>
<keyword evidence="8" id="KW-1185">Reference proteome</keyword>
<dbReference type="Proteomes" id="UP001432180">
    <property type="component" value="Chromosome"/>
</dbReference>
<dbReference type="PROSITE" id="PS51790">
    <property type="entry name" value="MSRB"/>
    <property type="match status" value="1"/>
</dbReference>
<keyword evidence="4" id="KW-0479">Metal-binding</keyword>
<organism evidence="7 8">
    <name type="scientific">Thiorhodovibrio winogradskyi</name>
    <dbReference type="NCBI Taxonomy" id="77007"/>
    <lineage>
        <taxon>Bacteria</taxon>
        <taxon>Pseudomonadati</taxon>
        <taxon>Pseudomonadota</taxon>
        <taxon>Gammaproteobacteria</taxon>
        <taxon>Chromatiales</taxon>
        <taxon>Chromatiaceae</taxon>
        <taxon>Thiorhodovibrio</taxon>
    </lineage>
</organism>
<dbReference type="NCBIfam" id="TIGR00357">
    <property type="entry name" value="peptide-methionine (R)-S-oxide reductase MsrB"/>
    <property type="match status" value="1"/>
</dbReference>
<gene>
    <name evidence="4 7" type="primary">msrB</name>
    <name evidence="7" type="ORF">Thiowin_01774</name>
</gene>
<dbReference type="Pfam" id="PF13279">
    <property type="entry name" value="4HBT_2"/>
    <property type="match status" value="1"/>
</dbReference>
<feature type="active site" description="Nucleophile" evidence="4">
    <location>
        <position position="300"/>
    </location>
</feature>
<sequence>MLVSIQDQPEMSLARHPFEYQFRVALHDTDAARRLFFGHLFRHLHDAYELWMEALGFPIDTLIRQGEILLPLIHAEADYRAPMHHGERIRVQLTLSQREATRFTLAYRCLNDSDILAATGITRHCCIDPERQKPTTLPEDLAQALTCAMPATHRAHPGSRTPDPDPSPSPDKTKTKGAPSMSEQIEKTDDQWREELTPEQFRVCRRQGTEPAFTGAFWDNKDAGRYACVACGARLFDSTQKFDSGTGWPSFFDAIDQDAVATRQDHSHGMLRTEVHCRSCGSHLGHLFPDGPAPTGLRYCINSVSLHFEPAKKNP</sequence>
<comment type="similarity">
    <text evidence="1 4">Belongs to the MsrB Met sulfoxide reductase family.</text>
</comment>
<dbReference type="InterPro" id="IPR028427">
    <property type="entry name" value="Met_Sox_Rdtase_MsrB"/>
</dbReference>
<protein>
    <recommendedName>
        <fullName evidence="4">Peptide methionine sulfoxide reductase MsrB</fullName>
        <ecNumber evidence="4">1.8.4.12</ecNumber>
    </recommendedName>
    <alternativeName>
        <fullName evidence="4">Peptide-methionine (R)-S-oxide reductase</fullName>
    </alternativeName>
</protein>
<dbReference type="GO" id="GO:0033743">
    <property type="term" value="F:peptide-methionine (R)-S-oxide reductase activity"/>
    <property type="evidence" value="ECO:0007669"/>
    <property type="project" value="UniProtKB-EC"/>
</dbReference>
<evidence type="ECO:0000313" key="8">
    <source>
        <dbReference type="Proteomes" id="UP001432180"/>
    </source>
</evidence>
<dbReference type="InterPro" id="IPR029069">
    <property type="entry name" value="HotDog_dom_sf"/>
</dbReference>
<dbReference type="EC" id="1.8.4.12" evidence="4"/>
<dbReference type="PANTHER" id="PTHR10173">
    <property type="entry name" value="METHIONINE SULFOXIDE REDUCTASE"/>
    <property type="match status" value="1"/>
</dbReference>
<dbReference type="CDD" id="cd00586">
    <property type="entry name" value="4HBT"/>
    <property type="match status" value="1"/>
</dbReference>
<evidence type="ECO:0000259" key="6">
    <source>
        <dbReference type="PROSITE" id="PS51790"/>
    </source>
</evidence>
<dbReference type="Gene3D" id="2.170.150.20">
    <property type="entry name" value="Peptide methionine sulfoxide reductase"/>
    <property type="match status" value="1"/>
</dbReference>
<evidence type="ECO:0000256" key="4">
    <source>
        <dbReference type="HAMAP-Rule" id="MF_01400"/>
    </source>
</evidence>
<keyword evidence="2 4" id="KW-0560">Oxidoreductase</keyword>
<keyword evidence="4" id="KW-0862">Zinc</keyword>